<dbReference type="KEGG" id="mbr:MONBRDRAFT_33923"/>
<keyword evidence="3" id="KW-1185">Reference proteome</keyword>
<feature type="compositionally biased region" description="Basic residues" evidence="1">
    <location>
        <begin position="548"/>
        <end position="566"/>
    </location>
</feature>
<proteinExistence type="predicted"/>
<gene>
    <name evidence="2" type="ORF">MONBRDRAFT_33923</name>
</gene>
<feature type="region of interest" description="Disordered" evidence="1">
    <location>
        <begin position="1"/>
        <end position="293"/>
    </location>
</feature>
<organism evidence="2 3">
    <name type="scientific">Monosiga brevicollis</name>
    <name type="common">Choanoflagellate</name>
    <dbReference type="NCBI Taxonomy" id="81824"/>
    <lineage>
        <taxon>Eukaryota</taxon>
        <taxon>Choanoflagellata</taxon>
        <taxon>Craspedida</taxon>
        <taxon>Salpingoecidae</taxon>
        <taxon>Monosiga</taxon>
    </lineage>
</organism>
<dbReference type="Proteomes" id="UP000001357">
    <property type="component" value="Unassembled WGS sequence"/>
</dbReference>
<feature type="region of interest" description="Disordered" evidence="1">
    <location>
        <begin position="379"/>
        <end position="492"/>
    </location>
</feature>
<dbReference type="AlphaFoldDB" id="A9V8H9"/>
<accession>A9V8H9</accession>
<dbReference type="RefSeq" id="XP_001749011.1">
    <property type="nucleotide sequence ID" value="XM_001748959.1"/>
</dbReference>
<feature type="compositionally biased region" description="Acidic residues" evidence="1">
    <location>
        <begin position="396"/>
        <end position="431"/>
    </location>
</feature>
<evidence type="ECO:0000313" key="3">
    <source>
        <dbReference type="Proteomes" id="UP000001357"/>
    </source>
</evidence>
<reference evidence="2 3" key="1">
    <citation type="journal article" date="2008" name="Nature">
        <title>The genome of the choanoflagellate Monosiga brevicollis and the origin of metazoans.</title>
        <authorList>
            <consortium name="JGI Sequencing"/>
            <person name="King N."/>
            <person name="Westbrook M.J."/>
            <person name="Young S.L."/>
            <person name="Kuo A."/>
            <person name="Abedin M."/>
            <person name="Chapman J."/>
            <person name="Fairclough S."/>
            <person name="Hellsten U."/>
            <person name="Isogai Y."/>
            <person name="Letunic I."/>
            <person name="Marr M."/>
            <person name="Pincus D."/>
            <person name="Putnam N."/>
            <person name="Rokas A."/>
            <person name="Wright K.J."/>
            <person name="Zuzow R."/>
            <person name="Dirks W."/>
            <person name="Good M."/>
            <person name="Goodstein D."/>
            <person name="Lemons D."/>
            <person name="Li W."/>
            <person name="Lyons J.B."/>
            <person name="Morris A."/>
            <person name="Nichols S."/>
            <person name="Richter D.J."/>
            <person name="Salamov A."/>
            <person name="Bork P."/>
            <person name="Lim W.A."/>
            <person name="Manning G."/>
            <person name="Miller W.T."/>
            <person name="McGinnis W."/>
            <person name="Shapiro H."/>
            <person name="Tjian R."/>
            <person name="Grigoriev I.V."/>
            <person name="Rokhsar D."/>
        </authorList>
    </citation>
    <scope>NUCLEOTIDE SEQUENCE [LARGE SCALE GENOMIC DNA]</scope>
    <source>
        <strain evidence="3">MX1 / ATCC 50154</strain>
    </source>
</reference>
<dbReference type="OMA" id="HAQFTIR"/>
<feature type="compositionally biased region" description="Low complexity" evidence="1">
    <location>
        <begin position="656"/>
        <end position="690"/>
    </location>
</feature>
<dbReference type="InParanoid" id="A9V8H9"/>
<feature type="compositionally biased region" description="Low complexity" evidence="1">
    <location>
        <begin position="72"/>
        <end position="94"/>
    </location>
</feature>
<feature type="compositionally biased region" description="Pro residues" evidence="1">
    <location>
        <begin position="95"/>
        <end position="116"/>
    </location>
</feature>
<feature type="compositionally biased region" description="Low complexity" evidence="1">
    <location>
        <begin position="117"/>
        <end position="137"/>
    </location>
</feature>
<feature type="compositionally biased region" description="Pro residues" evidence="1">
    <location>
        <begin position="49"/>
        <end position="71"/>
    </location>
</feature>
<feature type="region of interest" description="Disordered" evidence="1">
    <location>
        <begin position="654"/>
        <end position="746"/>
    </location>
</feature>
<feature type="region of interest" description="Disordered" evidence="1">
    <location>
        <begin position="533"/>
        <end position="575"/>
    </location>
</feature>
<feature type="compositionally biased region" description="Pro residues" evidence="1">
    <location>
        <begin position="28"/>
        <end position="41"/>
    </location>
</feature>
<protein>
    <submittedName>
        <fullName evidence="2">Uncharacterized protein</fullName>
    </submittedName>
</protein>
<dbReference type="EMBL" id="CH991568">
    <property type="protein sequence ID" value="EDQ86086.1"/>
    <property type="molecule type" value="Genomic_DNA"/>
</dbReference>
<feature type="region of interest" description="Disordered" evidence="1">
    <location>
        <begin position="308"/>
        <end position="331"/>
    </location>
</feature>
<feature type="compositionally biased region" description="Low complexity" evidence="1">
    <location>
        <begin position="535"/>
        <end position="544"/>
    </location>
</feature>
<feature type="compositionally biased region" description="Low complexity" evidence="1">
    <location>
        <begin position="1"/>
        <end position="11"/>
    </location>
</feature>
<sequence length="904" mass="93931">MASNKPAVAAPTAPPKVMPKPKPKPAVKPKPAESTPPPAPAAPASKPKPAVPPPAASKPLVEPPAAAPKPKAPIAAPVSENTTPAPAEPETAATPAPPPAPPAPPAPPVASEPPAAPSDVTPTSPASAPSTVPALAPRTATSLESESAADAEPGIYGNISAVLPRVPQPTPDNFGQVAEEEEHIYGNTLRNATSESAEGEHVYGNTEGAAVKAQPTPLSLASHDPHPAPQPPTPSTDDSAAPPPVLPRGEATRQPVYENWSPLNRLDQPSDPKPRQPDLGLAQEPECEYEAPVPLGSQVVVHTSVPTIEPTNGIAPARPPPPGPRGVVRQSSLPEGADTVIEDKLLHLHQDLNTIVHGDQAKVRSDSLAASLATQIRRQTLSLRNKPSAAAAQSEPSEDEQGSDDNEGVSEEVSDDDVEDTGEPAEEEDTGDQAREDSGADDGQESSITRKAGRSTFRNLLKRGGSKKSTRLPKASLPVVRPDDRSEAPSIIAAVPEHKRVELMMQVKDGAMTMEEMDRRLLELAQDYQSRAELEAAAAAAEAESSMKKSKSKKSKSKKEKKKKSSAKPGLSTSQLRALMTMVKNGIITQEQMAAEVAKALLADGDDTTTAAPAPAAPPSQPTAADAGALYGVAVDNRTGAAVDLAARRASQLIDTTAPATQPAQAPAPVPAQNTVAAPQAPSSEPAPLATIDPAPPVSANTGAATGYPSEDIYEPTPVDHPKPKSQPSVRRAPAPLPQGGASAPTIPAPYNPNGAAAQPAAEVSALFNPAGRQNLPQPLSLEPHVINPQDQVLYTDAETAQAMRAGSQPAIMEEPEDEYAALPPAAADPVQQSHRRLQNEMQVGLSQRLSQRLRTSNDSELNGAIEDALTMIADMAAEASTLPAEAGPQSIEEFRQSLIYDDV</sequence>
<dbReference type="GeneID" id="5894268"/>
<evidence type="ECO:0000256" key="1">
    <source>
        <dbReference type="SAM" id="MobiDB-lite"/>
    </source>
</evidence>
<evidence type="ECO:0000313" key="2">
    <source>
        <dbReference type="EMBL" id="EDQ86086.1"/>
    </source>
</evidence>
<dbReference type="PRINTS" id="PR01217">
    <property type="entry name" value="PRICHEXTENSN"/>
</dbReference>
<feature type="region of interest" description="Disordered" evidence="1">
    <location>
        <begin position="606"/>
        <end position="625"/>
    </location>
</feature>
<name>A9V8H9_MONBE</name>
<feature type="compositionally biased region" description="Basic residues" evidence="1">
    <location>
        <begin position="460"/>
        <end position="471"/>
    </location>
</feature>